<dbReference type="GO" id="GO:0046872">
    <property type="term" value="F:metal ion binding"/>
    <property type="evidence" value="ECO:0007669"/>
    <property type="project" value="InterPro"/>
</dbReference>
<feature type="signal peptide" evidence="2">
    <location>
        <begin position="1"/>
        <end position="36"/>
    </location>
</feature>
<evidence type="ECO:0000313" key="6">
    <source>
        <dbReference type="Proteomes" id="UP001302486"/>
    </source>
</evidence>
<dbReference type="RefSeq" id="WP_316984269.1">
    <property type="nucleotide sequence ID" value="NZ_CP136521.1"/>
</dbReference>
<dbReference type="PANTHER" id="PTHR22953">
    <property type="entry name" value="ACID PHOSPHATASE RELATED"/>
    <property type="match status" value="1"/>
</dbReference>
<dbReference type="InterPro" id="IPR039331">
    <property type="entry name" value="PAPs-like"/>
</dbReference>
<feature type="domain" description="Purple acid phosphatase N-terminal" evidence="4">
    <location>
        <begin position="58"/>
        <end position="127"/>
    </location>
</feature>
<reference evidence="6" key="1">
    <citation type="submission" date="2024-06" db="EMBL/GenBank/DDBJ databases">
        <title>Hwangdonia haimaensis gen. nov., sp. nov., a member of the family Flavobacteriaceae isolated from the haima cold seep.</title>
        <authorList>
            <person name="Li J."/>
        </authorList>
    </citation>
    <scope>NUCLEOTIDE SEQUENCE [LARGE SCALE GENOMIC DNA]</scope>
    <source>
        <strain evidence="6">SCSIO 19198</strain>
    </source>
</reference>
<dbReference type="KEGG" id="hws:RNZ46_04940"/>
<dbReference type="Proteomes" id="UP001302486">
    <property type="component" value="Chromosome"/>
</dbReference>
<evidence type="ECO:0000259" key="4">
    <source>
        <dbReference type="Pfam" id="PF16656"/>
    </source>
</evidence>
<proteinExistence type="predicted"/>
<dbReference type="InterPro" id="IPR029052">
    <property type="entry name" value="Metallo-depent_PP-like"/>
</dbReference>
<evidence type="ECO:0000256" key="2">
    <source>
        <dbReference type="SAM" id="SignalP"/>
    </source>
</evidence>
<organism evidence="5 6">
    <name type="scientific">Hwangdonia lutea</name>
    <dbReference type="NCBI Taxonomy" id="3075823"/>
    <lineage>
        <taxon>Bacteria</taxon>
        <taxon>Pseudomonadati</taxon>
        <taxon>Bacteroidota</taxon>
        <taxon>Flavobacteriia</taxon>
        <taxon>Flavobacteriales</taxon>
        <taxon>Flavobacteriaceae</taxon>
        <taxon>Hwangdonia</taxon>
    </lineage>
</organism>
<dbReference type="SUPFAM" id="SSF49363">
    <property type="entry name" value="Purple acid phosphatase, N-terminal domain"/>
    <property type="match status" value="1"/>
</dbReference>
<dbReference type="InterPro" id="IPR015914">
    <property type="entry name" value="PAPs_N"/>
</dbReference>
<dbReference type="AlphaFoldDB" id="A0AA97ER01"/>
<evidence type="ECO:0000256" key="1">
    <source>
        <dbReference type="ARBA" id="ARBA00022729"/>
    </source>
</evidence>
<evidence type="ECO:0000313" key="5">
    <source>
        <dbReference type="EMBL" id="WOD44605.1"/>
    </source>
</evidence>
<dbReference type="GO" id="GO:0003993">
    <property type="term" value="F:acid phosphatase activity"/>
    <property type="evidence" value="ECO:0007669"/>
    <property type="project" value="InterPro"/>
</dbReference>
<dbReference type="PROSITE" id="PS51318">
    <property type="entry name" value="TAT"/>
    <property type="match status" value="1"/>
</dbReference>
<keyword evidence="6" id="KW-1185">Reference proteome</keyword>
<accession>A0AA97ER01</accession>
<dbReference type="Gene3D" id="3.60.21.10">
    <property type="match status" value="1"/>
</dbReference>
<feature type="chain" id="PRO_5041740590" evidence="2">
    <location>
        <begin position="37"/>
        <end position="408"/>
    </location>
</feature>
<dbReference type="SUPFAM" id="SSF56300">
    <property type="entry name" value="Metallo-dependent phosphatases"/>
    <property type="match status" value="1"/>
</dbReference>
<dbReference type="InterPro" id="IPR006311">
    <property type="entry name" value="TAT_signal"/>
</dbReference>
<evidence type="ECO:0000259" key="3">
    <source>
        <dbReference type="Pfam" id="PF00149"/>
    </source>
</evidence>
<dbReference type="InterPro" id="IPR004843">
    <property type="entry name" value="Calcineurin-like_PHP"/>
</dbReference>
<name>A0AA97ER01_9FLAO</name>
<dbReference type="EMBL" id="CP136521">
    <property type="protein sequence ID" value="WOD44605.1"/>
    <property type="molecule type" value="Genomic_DNA"/>
</dbReference>
<feature type="domain" description="Calcineurin-like phosphoesterase" evidence="3">
    <location>
        <begin position="162"/>
        <end position="352"/>
    </location>
</feature>
<dbReference type="PANTHER" id="PTHR22953:SF153">
    <property type="entry name" value="PURPLE ACID PHOSPHATASE"/>
    <property type="match status" value="1"/>
</dbReference>
<dbReference type="Pfam" id="PF16656">
    <property type="entry name" value="Pur_ac_phosph_N"/>
    <property type="match status" value="1"/>
</dbReference>
<protein>
    <submittedName>
        <fullName evidence="5">FN3 domain-containing metallophosphoesterase family protein</fullName>
        <ecNumber evidence="5">3.1.-.-</ecNumber>
    </submittedName>
</protein>
<dbReference type="InterPro" id="IPR008963">
    <property type="entry name" value="Purple_acid_Pase-like_N"/>
</dbReference>
<sequence>MEKNSKNNRRTFLKDVAKASALTATVGLVSTSTALANNESDLVVSNNNEHTFLTFPYLQNLTSNSVDVMFITNNKAYSWVEFGISNLTQKAHTVSDGFVTAYNRINCIRLNNLEPNTTYKYKVVSKEIIEFKPYDLKYGTKIKSDEFTLKTPKLDEDEVSCVIFNDIHDRPYSFGDLLKVNNRPFDFAIMNGDMFDYEEDEAQIIRNLLTPCASLFANNKPFIMLRGNHETRGKFRSELKNYFSYPTNEYFFSFTKGPVHLTLLDTGEDKPDDDDEYSGIVDFDAFRVKQALWFEKEMQKPECKSAKYKVVFMHIPPYHSGDWHGTLHCRKVFSPLFEKYKIDLVIAGHTHRHGVHLPSKDHSYPIIIGGGPKKGNRTITNLIANKDKLEVKMIDDSGKQVGEYIVTG</sequence>
<gene>
    <name evidence="5" type="ORF">RNZ46_04940</name>
</gene>
<dbReference type="Gene3D" id="2.60.40.380">
    <property type="entry name" value="Purple acid phosphatase-like, N-terminal"/>
    <property type="match status" value="1"/>
</dbReference>
<keyword evidence="5" id="KW-0378">Hydrolase</keyword>
<keyword evidence="1 2" id="KW-0732">Signal</keyword>
<dbReference type="Pfam" id="PF00149">
    <property type="entry name" value="Metallophos"/>
    <property type="match status" value="1"/>
</dbReference>
<dbReference type="EC" id="3.1.-.-" evidence="5"/>